<dbReference type="Pfam" id="PF02321">
    <property type="entry name" value="OEP"/>
    <property type="match status" value="2"/>
</dbReference>
<keyword evidence="7 9" id="KW-0564">Palmitate</keyword>
<feature type="signal peptide" evidence="9">
    <location>
        <begin position="1"/>
        <end position="40"/>
    </location>
</feature>
<dbReference type="PANTHER" id="PTHR30203">
    <property type="entry name" value="OUTER MEMBRANE CATION EFFLUX PROTEIN"/>
    <property type="match status" value="1"/>
</dbReference>
<dbReference type="OrthoDB" id="9770517at2"/>
<protein>
    <submittedName>
        <fullName evidence="10">Efflux transporter, outer membrane factor (OMF) lipo, NodT family protein</fullName>
    </submittedName>
</protein>
<evidence type="ECO:0000256" key="6">
    <source>
        <dbReference type="ARBA" id="ARBA00023136"/>
    </source>
</evidence>
<comment type="subcellular location">
    <subcellularLocation>
        <location evidence="9">Cell membrane</location>
        <topology evidence="9">Lipid-anchor</topology>
    </subcellularLocation>
    <subcellularLocation>
        <location evidence="1">Membrane</location>
    </subcellularLocation>
</comment>
<keyword evidence="4 9" id="KW-0812">Transmembrane</keyword>
<dbReference type="Gene3D" id="1.20.1600.10">
    <property type="entry name" value="Outer membrane efflux proteins (OEP)"/>
    <property type="match status" value="1"/>
</dbReference>
<dbReference type="EMBL" id="CP013232">
    <property type="protein sequence ID" value="AMO94959.1"/>
    <property type="molecule type" value="Genomic_DNA"/>
</dbReference>
<dbReference type="InterPro" id="IPR010131">
    <property type="entry name" value="MdtP/NodT-like"/>
</dbReference>
<dbReference type="NCBIfam" id="TIGR01845">
    <property type="entry name" value="outer_NodT"/>
    <property type="match status" value="1"/>
</dbReference>
<evidence type="ECO:0000256" key="7">
    <source>
        <dbReference type="ARBA" id="ARBA00023139"/>
    </source>
</evidence>
<evidence type="ECO:0000256" key="5">
    <source>
        <dbReference type="ARBA" id="ARBA00022729"/>
    </source>
</evidence>
<dbReference type="SUPFAM" id="SSF56954">
    <property type="entry name" value="Outer membrane efflux proteins (OEP)"/>
    <property type="match status" value="1"/>
</dbReference>
<reference evidence="10 11" key="1">
    <citation type="submission" date="2015-11" db="EMBL/GenBank/DDBJ databases">
        <title>Exploring the genomic traits of fungus-feeding bacterial genus Collimonas.</title>
        <authorList>
            <person name="Song C."/>
            <person name="Schmidt R."/>
            <person name="de Jager V."/>
            <person name="Krzyzanowska D."/>
            <person name="Jongedijk E."/>
            <person name="Cankar K."/>
            <person name="Beekwilder J."/>
            <person name="van Veen A."/>
            <person name="de Boer W."/>
            <person name="van Veen J.A."/>
            <person name="Garbeva P."/>
        </authorList>
    </citation>
    <scope>NUCLEOTIDE SEQUENCE [LARGE SCALE GENOMIC DNA]</scope>
    <source>
        <strain evidence="10 11">Ter6</strain>
    </source>
</reference>
<dbReference type="Gene3D" id="2.20.200.10">
    <property type="entry name" value="Outer membrane efflux proteins (OEP)"/>
    <property type="match status" value="1"/>
</dbReference>
<feature type="chain" id="PRO_5007229782" evidence="9">
    <location>
        <begin position="41"/>
        <end position="502"/>
    </location>
</feature>
<accession>A0A127PAU6</accession>
<evidence type="ECO:0000256" key="8">
    <source>
        <dbReference type="ARBA" id="ARBA00023288"/>
    </source>
</evidence>
<evidence type="ECO:0000313" key="10">
    <source>
        <dbReference type="EMBL" id="AMO94959.1"/>
    </source>
</evidence>
<dbReference type="PANTHER" id="PTHR30203:SF20">
    <property type="entry name" value="MULTIDRUG RESISTANCE OUTER MEMBRANE PROTEIN MDTP-RELATED"/>
    <property type="match status" value="1"/>
</dbReference>
<keyword evidence="6 9" id="KW-0472">Membrane</keyword>
<dbReference type="RefSeq" id="WP_082814693.1">
    <property type="nucleotide sequence ID" value="NZ_CP013232.1"/>
</dbReference>
<proteinExistence type="inferred from homology"/>
<evidence type="ECO:0000313" key="11">
    <source>
        <dbReference type="Proteomes" id="UP000072421"/>
    </source>
</evidence>
<dbReference type="Proteomes" id="UP000072421">
    <property type="component" value="Chromosome"/>
</dbReference>
<gene>
    <name evidence="10" type="ORF">CFter6_2276</name>
</gene>
<name>A0A127PAU6_9BURK</name>
<evidence type="ECO:0000256" key="9">
    <source>
        <dbReference type="RuleBase" id="RU362097"/>
    </source>
</evidence>
<dbReference type="InterPro" id="IPR003423">
    <property type="entry name" value="OMP_efflux"/>
</dbReference>
<sequence>MRPPLTKTILQFGEKLAVHISTLKPLVLSLAIALAVAACATVPPDRNTYPQQDLAKVQLASDIKLASEGWPDKQWWTRYGDPQLNRLVTQALAASPTLEIAAARIDSARTTLAFNRADKGANVNLNVEGTRQRYSSNGLFPAPIGGAYYTEAIVQVQASYDFDWWGKHRAQIAAALGEVNAQRADYAQAEQLLAAATAQSYFSLQGGWARLANLRQTIVTQTDIVADTARRVAHGLVAIDQQRMAESELGTLNKQAAQLEAQTAAEREALRALVAGDSNALADLKPQQLTGIRHALPARLGMELLARRPDLQAAHWRVEASLSRIEATQAAFYPDINLSASAGLDSISMGNLLSAASRTLFLGPTLSLPLFDSKRLDARIESSRSERNGLIADYNQSVLNAVRDVAQQAISVRGLESQIGRQDEVMRASRDLLQTAQAKFRQGLADRNAVLNAGLSLSRQEDENLQLHSQQLLAEVSLIKALGGGYRIDSAAHDAALTRISK</sequence>
<keyword evidence="3 9" id="KW-1134">Transmembrane beta strand</keyword>
<dbReference type="PATRIC" id="fig|158899.10.peg.2272"/>
<evidence type="ECO:0000256" key="3">
    <source>
        <dbReference type="ARBA" id="ARBA00022452"/>
    </source>
</evidence>
<evidence type="ECO:0000256" key="2">
    <source>
        <dbReference type="ARBA" id="ARBA00007613"/>
    </source>
</evidence>
<keyword evidence="8 9" id="KW-0449">Lipoprotein</keyword>
<keyword evidence="5 9" id="KW-0732">Signal</keyword>
<dbReference type="GO" id="GO:0015562">
    <property type="term" value="F:efflux transmembrane transporter activity"/>
    <property type="evidence" value="ECO:0007669"/>
    <property type="project" value="InterPro"/>
</dbReference>
<organism evidence="10">
    <name type="scientific">Collimonas fungivorans</name>
    <dbReference type="NCBI Taxonomy" id="158899"/>
    <lineage>
        <taxon>Bacteria</taxon>
        <taxon>Pseudomonadati</taxon>
        <taxon>Pseudomonadota</taxon>
        <taxon>Betaproteobacteria</taxon>
        <taxon>Burkholderiales</taxon>
        <taxon>Oxalobacteraceae</taxon>
        <taxon>Collimonas</taxon>
    </lineage>
</organism>
<evidence type="ECO:0000256" key="1">
    <source>
        <dbReference type="ARBA" id="ARBA00004370"/>
    </source>
</evidence>
<dbReference type="GO" id="GO:0005886">
    <property type="term" value="C:plasma membrane"/>
    <property type="evidence" value="ECO:0007669"/>
    <property type="project" value="UniProtKB-SubCell"/>
</dbReference>
<comment type="similarity">
    <text evidence="2 9">Belongs to the outer membrane factor (OMF) (TC 1.B.17) family.</text>
</comment>
<evidence type="ECO:0000256" key="4">
    <source>
        <dbReference type="ARBA" id="ARBA00022692"/>
    </source>
</evidence>
<dbReference type="AlphaFoldDB" id="A0A127PAU6"/>